<dbReference type="KEGG" id="scn:Solca_0283"/>
<dbReference type="AlphaFoldDB" id="H8KSW7"/>
<name>H8KSW7_SOLCM</name>
<dbReference type="HOGENOM" id="CLU_3030034_0_0_10"/>
<gene>
    <name evidence="1" type="ordered locus">Solca_0283</name>
</gene>
<evidence type="ECO:0000313" key="2">
    <source>
        <dbReference type="Proteomes" id="UP000007590"/>
    </source>
</evidence>
<evidence type="ECO:0000313" key="1">
    <source>
        <dbReference type="EMBL" id="AFD05427.1"/>
    </source>
</evidence>
<keyword evidence="2" id="KW-1185">Reference proteome</keyword>
<accession>H8KSW7</accession>
<dbReference type="STRING" id="929556.Solca_0283"/>
<organism evidence="1 2">
    <name type="scientific">Solitalea canadensis (strain ATCC 29591 / DSM 3403 / JCM 21819 / LMG 8368 / NBRC 15130 / NCIMB 12057 / USAM 9D)</name>
    <name type="common">Flexibacter canadensis</name>
    <dbReference type="NCBI Taxonomy" id="929556"/>
    <lineage>
        <taxon>Bacteria</taxon>
        <taxon>Pseudomonadati</taxon>
        <taxon>Bacteroidota</taxon>
        <taxon>Sphingobacteriia</taxon>
        <taxon>Sphingobacteriales</taxon>
        <taxon>Sphingobacteriaceae</taxon>
        <taxon>Solitalea</taxon>
    </lineage>
</organism>
<dbReference type="Proteomes" id="UP000007590">
    <property type="component" value="Chromosome"/>
</dbReference>
<dbReference type="EMBL" id="CP003349">
    <property type="protein sequence ID" value="AFD05427.1"/>
    <property type="molecule type" value="Genomic_DNA"/>
</dbReference>
<protein>
    <submittedName>
        <fullName evidence="1">Uncharacterized protein</fullName>
    </submittedName>
</protein>
<reference evidence="1" key="1">
    <citation type="submission" date="2012-02" db="EMBL/GenBank/DDBJ databases">
        <title>The complete genome of Solitalea canadensis DSM 3403.</title>
        <authorList>
            <consortium name="US DOE Joint Genome Institute (JGI-PGF)"/>
            <person name="Lucas S."/>
            <person name="Copeland A."/>
            <person name="Lapidus A."/>
            <person name="Glavina del Rio T."/>
            <person name="Dalin E."/>
            <person name="Tice H."/>
            <person name="Bruce D."/>
            <person name="Goodwin L."/>
            <person name="Pitluck S."/>
            <person name="Peters L."/>
            <person name="Ovchinnikova G."/>
            <person name="Lu M."/>
            <person name="Kyrpides N."/>
            <person name="Mavromatis K."/>
            <person name="Ivanova N."/>
            <person name="Brettin T."/>
            <person name="Detter J.C."/>
            <person name="Han C."/>
            <person name="Larimer F."/>
            <person name="Land M."/>
            <person name="Hauser L."/>
            <person name="Markowitz V."/>
            <person name="Cheng J.-F."/>
            <person name="Hugenholtz P."/>
            <person name="Woyke T."/>
            <person name="Wu D."/>
            <person name="Spring S."/>
            <person name="Schroeder M."/>
            <person name="Kopitz M."/>
            <person name="Brambilla E."/>
            <person name="Klenk H.-P."/>
            <person name="Eisen J.A."/>
        </authorList>
    </citation>
    <scope>NUCLEOTIDE SEQUENCE</scope>
    <source>
        <strain evidence="1">DSM 3403</strain>
    </source>
</reference>
<proteinExistence type="predicted"/>
<sequence>MLILLLILSRKIKRKQVEQFFKKKWIGLFSFDKLLKYVVRFKIPQKKPNSAINTV</sequence>